<dbReference type="InterPro" id="IPR018511">
    <property type="entry name" value="Hemolysin-typ_Ca-bd_CS"/>
</dbReference>
<evidence type="ECO:0000313" key="5">
    <source>
        <dbReference type="Proteomes" id="UP000707352"/>
    </source>
</evidence>
<dbReference type="Proteomes" id="UP000707352">
    <property type="component" value="Unassembled WGS sequence"/>
</dbReference>
<name>A0ABX0V5P5_9HYPH</name>
<dbReference type="Gene3D" id="2.60.40.10">
    <property type="entry name" value="Immunoglobulins"/>
    <property type="match status" value="1"/>
</dbReference>
<proteinExistence type="predicted"/>
<sequence length="640" mass="67527">MATVVVEPYSILFDFFNEMRSGWSITQTAPNKVAIQTQFVRIELIGSTNLFAVWSENTIGTVTLIEAWDGGTPLMRISNLSVTFGDIVKAFNQGTGALNFLLNGNDTINSSERDEIINAGSGDDLIVPSGGQDFVDGGEGTDTIDYSQAWGIFSARISLVGVDEWSDAPRGGSLRLVNIENAVATAGHDTVYGSAIANRLEGRGGNDVLDGRAGNDTLVSGDGNDTIFGGDGADFIQGDAGDDSIDGGKGFDTVVFSGSLSDYIVVANAQGSVTITDKRGIDGTDTLTGVEALKFKDAIISFDDLRPIAIENVSIREDSRLNLKLPSDIARLSGLTIALADGSSLPGWLSYDPGTNTLTGTPPQDWNGELTIRIAGTGDLLTRSGEFKIIVEAVNDAPVLLGLGNDRVAENSAAGTVVGAIKATDVEGNAIRYALLDDAGGRFKLSADGKSIVVANAKLDYEMATTHQITVVAIDAFGASSIKDITIHVTDVAVEIVKGTSGNDKLTGGTGKDVLYGGLGRDTLTGSAGQDVFVFDTKPNKSTNLDRIVDFKVVDDSIWLDNKVFTALGKSGSEAKPAQLKSAYFVKGPQAKDKNDFVIYDDKKGVLYYDADGSGSTYKPVEIAILSKNLALTYMDFFVV</sequence>
<dbReference type="EMBL" id="JAATJS010000001">
    <property type="protein sequence ID" value="NIX75119.1"/>
    <property type="molecule type" value="Genomic_DNA"/>
</dbReference>
<dbReference type="SMART" id="SM00736">
    <property type="entry name" value="CADG"/>
    <property type="match status" value="1"/>
</dbReference>
<keyword evidence="5" id="KW-1185">Reference proteome</keyword>
<dbReference type="InterPro" id="IPR002126">
    <property type="entry name" value="Cadherin-like_dom"/>
</dbReference>
<dbReference type="InterPro" id="IPR050557">
    <property type="entry name" value="RTX_toxin/Mannuronan_C5-epim"/>
</dbReference>
<dbReference type="CDD" id="cd11304">
    <property type="entry name" value="Cadherin_repeat"/>
    <property type="match status" value="1"/>
</dbReference>
<dbReference type="RefSeq" id="WP_167670994.1">
    <property type="nucleotide sequence ID" value="NZ_JAATJS010000001.1"/>
</dbReference>
<evidence type="ECO:0000259" key="3">
    <source>
        <dbReference type="PROSITE" id="PS50268"/>
    </source>
</evidence>
<dbReference type="Gene3D" id="2.60.40.60">
    <property type="entry name" value="Cadherins"/>
    <property type="match status" value="1"/>
</dbReference>
<dbReference type="InterPro" id="IPR006644">
    <property type="entry name" value="Cadg"/>
</dbReference>
<keyword evidence="2" id="KW-0964">Secreted</keyword>
<dbReference type="Pfam" id="PF00353">
    <property type="entry name" value="HemolysinCabind"/>
    <property type="match status" value="4"/>
</dbReference>
<dbReference type="PRINTS" id="PR00313">
    <property type="entry name" value="CABNDNGRPT"/>
</dbReference>
<dbReference type="SUPFAM" id="SSF49313">
    <property type="entry name" value="Cadherin-like"/>
    <property type="match status" value="1"/>
</dbReference>
<dbReference type="Pfam" id="PF00028">
    <property type="entry name" value="Cadherin"/>
    <property type="match status" value="1"/>
</dbReference>
<evidence type="ECO:0000313" key="4">
    <source>
        <dbReference type="EMBL" id="NIX75119.1"/>
    </source>
</evidence>
<comment type="subcellular location">
    <subcellularLocation>
        <location evidence="1">Secreted</location>
    </subcellularLocation>
</comment>
<dbReference type="SMART" id="SM00112">
    <property type="entry name" value="CA"/>
    <property type="match status" value="1"/>
</dbReference>
<dbReference type="SUPFAM" id="SSF51120">
    <property type="entry name" value="beta-Roll"/>
    <property type="match status" value="3"/>
</dbReference>
<dbReference type="Gene3D" id="2.150.10.10">
    <property type="entry name" value="Serralysin-like metalloprotease, C-terminal"/>
    <property type="match status" value="3"/>
</dbReference>
<dbReference type="PROSITE" id="PS50268">
    <property type="entry name" value="CADHERIN_2"/>
    <property type="match status" value="1"/>
</dbReference>
<dbReference type="InterPro" id="IPR015919">
    <property type="entry name" value="Cadherin-like_sf"/>
</dbReference>
<comment type="caution">
    <text evidence="4">The sequence shown here is derived from an EMBL/GenBank/DDBJ whole genome shotgun (WGS) entry which is preliminary data.</text>
</comment>
<reference evidence="4 5" key="1">
    <citation type="submission" date="2020-03" db="EMBL/GenBank/DDBJ databases">
        <title>The genome sequence of Microvirga sp. c23x22.</title>
        <authorList>
            <person name="Zhang X."/>
        </authorList>
    </citation>
    <scope>NUCLEOTIDE SEQUENCE [LARGE SCALE GENOMIC DNA]</scope>
    <source>
        <strain evidence="5">c23x22</strain>
    </source>
</reference>
<dbReference type="PROSITE" id="PS00330">
    <property type="entry name" value="HEMOLYSIN_CALCIUM"/>
    <property type="match status" value="3"/>
</dbReference>
<organism evidence="4 5">
    <name type="scientific">Microvirga terricola</name>
    <dbReference type="NCBI Taxonomy" id="2719797"/>
    <lineage>
        <taxon>Bacteria</taxon>
        <taxon>Pseudomonadati</taxon>
        <taxon>Pseudomonadota</taxon>
        <taxon>Alphaproteobacteria</taxon>
        <taxon>Hyphomicrobiales</taxon>
        <taxon>Methylobacteriaceae</taxon>
        <taxon>Microvirga</taxon>
    </lineage>
</organism>
<dbReference type="PANTHER" id="PTHR38340">
    <property type="entry name" value="S-LAYER PROTEIN"/>
    <property type="match status" value="1"/>
</dbReference>
<dbReference type="InterPro" id="IPR011049">
    <property type="entry name" value="Serralysin-like_metalloprot_C"/>
</dbReference>
<feature type="domain" description="Cadherin" evidence="3">
    <location>
        <begin position="408"/>
        <end position="492"/>
    </location>
</feature>
<dbReference type="Pfam" id="PF05345">
    <property type="entry name" value="He_PIG"/>
    <property type="match status" value="1"/>
</dbReference>
<dbReference type="InterPro" id="IPR001343">
    <property type="entry name" value="Hemolysn_Ca-bd"/>
</dbReference>
<evidence type="ECO:0000256" key="1">
    <source>
        <dbReference type="ARBA" id="ARBA00004613"/>
    </source>
</evidence>
<protein>
    <recommendedName>
        <fullName evidence="3">Cadherin domain-containing protein</fullName>
    </recommendedName>
</protein>
<dbReference type="PANTHER" id="PTHR38340:SF1">
    <property type="entry name" value="S-LAYER PROTEIN"/>
    <property type="match status" value="1"/>
</dbReference>
<accession>A0ABX0V5P5</accession>
<dbReference type="InterPro" id="IPR013783">
    <property type="entry name" value="Ig-like_fold"/>
</dbReference>
<evidence type="ECO:0000256" key="2">
    <source>
        <dbReference type="ARBA" id="ARBA00022525"/>
    </source>
</evidence>
<gene>
    <name evidence="4" type="ORF">HB375_00645</name>
</gene>